<dbReference type="KEGG" id="cser:CCO03_03925"/>
<evidence type="ECO:0000313" key="4">
    <source>
        <dbReference type="Proteomes" id="UP000196138"/>
    </source>
</evidence>
<feature type="chain" id="PRO_5012530520" evidence="2">
    <location>
        <begin position="20"/>
        <end position="314"/>
    </location>
</feature>
<dbReference type="Gene3D" id="3.40.190.150">
    <property type="entry name" value="Bordetella uptake gene, domain 1"/>
    <property type="match status" value="1"/>
</dbReference>
<dbReference type="AlphaFoldDB" id="A0A1Y0ESY3"/>
<reference evidence="3 4" key="1">
    <citation type="submission" date="2017-05" db="EMBL/GenBank/DDBJ databases">
        <authorList>
            <person name="Song R."/>
            <person name="Chenine A.L."/>
            <person name="Ruprecht R.M."/>
        </authorList>
    </citation>
    <scope>NUCLEOTIDE SEQUENCE [LARGE SCALE GENOMIC DNA]</scope>
    <source>
        <strain evidence="3 4">DSM 26136</strain>
    </source>
</reference>
<name>A0A1Y0ESY3_9BURK</name>
<evidence type="ECO:0000256" key="1">
    <source>
        <dbReference type="ARBA" id="ARBA00006987"/>
    </source>
</evidence>
<dbReference type="PANTHER" id="PTHR42928">
    <property type="entry name" value="TRICARBOXYLATE-BINDING PROTEIN"/>
    <property type="match status" value="1"/>
</dbReference>
<comment type="similarity">
    <text evidence="1">Belongs to the UPF0065 (bug) family.</text>
</comment>
<dbReference type="OrthoDB" id="8856085at2"/>
<dbReference type="Proteomes" id="UP000196138">
    <property type="component" value="Chromosome"/>
</dbReference>
<feature type="signal peptide" evidence="2">
    <location>
        <begin position="1"/>
        <end position="19"/>
    </location>
</feature>
<keyword evidence="4" id="KW-1185">Reference proteome</keyword>
<dbReference type="RefSeq" id="WP_087284133.1">
    <property type="nucleotide sequence ID" value="NZ_CP021455.1"/>
</dbReference>
<evidence type="ECO:0000313" key="3">
    <source>
        <dbReference type="EMBL" id="ARU06638.1"/>
    </source>
</evidence>
<dbReference type="EMBL" id="CP021455">
    <property type="protein sequence ID" value="ARU06638.1"/>
    <property type="molecule type" value="Genomic_DNA"/>
</dbReference>
<sequence>MKIWMSASLLALASWPALAQDYPSRPVRLIAPYAAGNGADVIARLLADGLGKQLKQTVYVENRSGASGAIGTQVLAAAAPDGYSISLGGMTTHTLAPIVLPKLAYDPVKDFSVIGRVGVSSIVLVAHNSFPANNIKELKALTKSRPDLQYGSWGQGSTGHFCGEVLNQKAGMKMTHMSFGAQILQSLLGGHVEVGFIDLASAVPLVKTGKLKALAMCTRTSPSLPGVASYAEQGIAFDQDLSWAMYAPAKTPKPVMDKLAEALKVTLADPAVVERLKALGTQAEFLPGSQQAEITRKDIAVWRKIGEEAKVKFE</sequence>
<dbReference type="PIRSF" id="PIRSF017082">
    <property type="entry name" value="YflP"/>
    <property type="match status" value="1"/>
</dbReference>
<dbReference type="SUPFAM" id="SSF53850">
    <property type="entry name" value="Periplasmic binding protein-like II"/>
    <property type="match status" value="1"/>
</dbReference>
<dbReference type="CDD" id="cd07012">
    <property type="entry name" value="PBP2_Bug_TTT"/>
    <property type="match status" value="1"/>
</dbReference>
<protein>
    <submittedName>
        <fullName evidence="3">Twin-arginine translocation pathway signal</fullName>
    </submittedName>
</protein>
<proteinExistence type="inferred from homology"/>
<dbReference type="PANTHER" id="PTHR42928:SF5">
    <property type="entry name" value="BLR1237 PROTEIN"/>
    <property type="match status" value="1"/>
</dbReference>
<evidence type="ECO:0000256" key="2">
    <source>
        <dbReference type="SAM" id="SignalP"/>
    </source>
</evidence>
<accession>A0A1Y0ESY3</accession>
<dbReference type="InterPro" id="IPR042100">
    <property type="entry name" value="Bug_dom1"/>
</dbReference>
<dbReference type="Gene3D" id="3.40.190.10">
    <property type="entry name" value="Periplasmic binding protein-like II"/>
    <property type="match status" value="1"/>
</dbReference>
<dbReference type="InterPro" id="IPR005064">
    <property type="entry name" value="BUG"/>
</dbReference>
<dbReference type="Pfam" id="PF03401">
    <property type="entry name" value="TctC"/>
    <property type="match status" value="1"/>
</dbReference>
<keyword evidence="2" id="KW-0732">Signal</keyword>
<gene>
    <name evidence="3" type="ORF">CCO03_03925</name>
</gene>
<organism evidence="3 4">
    <name type="scientific">Comamonas serinivorans</name>
    <dbReference type="NCBI Taxonomy" id="1082851"/>
    <lineage>
        <taxon>Bacteria</taxon>
        <taxon>Pseudomonadati</taxon>
        <taxon>Pseudomonadota</taxon>
        <taxon>Betaproteobacteria</taxon>
        <taxon>Burkholderiales</taxon>
        <taxon>Comamonadaceae</taxon>
        <taxon>Comamonas</taxon>
    </lineage>
</organism>